<gene>
    <name evidence="2" type="ORF">CYL18_14615</name>
</gene>
<proteinExistence type="predicted"/>
<dbReference type="EMBL" id="PKOZ01000010">
    <property type="protein sequence ID" value="PQD94442.1"/>
    <property type="molecule type" value="Genomic_DNA"/>
</dbReference>
<feature type="transmembrane region" description="Helical" evidence="1">
    <location>
        <begin position="70"/>
        <end position="90"/>
    </location>
</feature>
<feature type="transmembrane region" description="Helical" evidence="1">
    <location>
        <begin position="44"/>
        <end position="63"/>
    </location>
</feature>
<keyword evidence="1" id="KW-0812">Transmembrane</keyword>
<keyword evidence="1" id="KW-0472">Membrane</keyword>
<reference evidence="2 3" key="1">
    <citation type="submission" date="2017-12" db="EMBL/GenBank/DDBJ databases">
        <title>Taxonomic description and draft genome of Pradoshia cofamensis Gen. nov., sp. nov., a thermotolerant bacillale isolated from anterior gut of earthworm Eisenia fetida.</title>
        <authorList>
            <person name="Saha T."/>
            <person name="Chakraborty R."/>
        </authorList>
    </citation>
    <scope>NUCLEOTIDE SEQUENCE [LARGE SCALE GENOMIC DNA]</scope>
    <source>
        <strain evidence="2 3">EAG3</strain>
    </source>
</reference>
<evidence type="ECO:0008006" key="4">
    <source>
        <dbReference type="Google" id="ProtNLM"/>
    </source>
</evidence>
<protein>
    <recommendedName>
        <fullName evidence="4">DUF4181 domain-containing protein</fullName>
    </recommendedName>
</protein>
<dbReference type="OrthoDB" id="2940482at2"/>
<accession>A0A2S7MXA9</accession>
<keyword evidence="1" id="KW-1133">Transmembrane helix</keyword>
<dbReference type="Proteomes" id="UP000239663">
    <property type="component" value="Unassembled WGS sequence"/>
</dbReference>
<organism evidence="2 3">
    <name type="scientific">Pradoshia eiseniae</name>
    <dbReference type="NCBI Taxonomy" id="2064768"/>
    <lineage>
        <taxon>Bacteria</taxon>
        <taxon>Bacillati</taxon>
        <taxon>Bacillota</taxon>
        <taxon>Bacilli</taxon>
        <taxon>Bacillales</taxon>
        <taxon>Bacillaceae</taxon>
        <taxon>Pradoshia</taxon>
    </lineage>
</organism>
<evidence type="ECO:0000313" key="2">
    <source>
        <dbReference type="EMBL" id="PQD94442.1"/>
    </source>
</evidence>
<name>A0A2S7MXA9_9BACI</name>
<sequence length="91" mass="10942">MNSFLERMIKVFFEDEERTVKPLMYAQIILFISAPFAWNHFAVMYFLLGTGFLLTGIESFIIKGKKRKDYLIWVFSGLLFYWIAIDNYFLY</sequence>
<evidence type="ECO:0000313" key="3">
    <source>
        <dbReference type="Proteomes" id="UP000239663"/>
    </source>
</evidence>
<dbReference type="AlphaFoldDB" id="A0A2S7MXA9"/>
<keyword evidence="3" id="KW-1185">Reference proteome</keyword>
<comment type="caution">
    <text evidence="2">The sequence shown here is derived from an EMBL/GenBank/DDBJ whole genome shotgun (WGS) entry which is preliminary data.</text>
</comment>
<dbReference type="RefSeq" id="WP_104850273.1">
    <property type="nucleotide sequence ID" value="NZ_PKOZ01000010.1"/>
</dbReference>
<evidence type="ECO:0000256" key="1">
    <source>
        <dbReference type="SAM" id="Phobius"/>
    </source>
</evidence>